<dbReference type="InterPro" id="IPR022757">
    <property type="entry name" value="Gsf2"/>
</dbReference>
<feature type="transmembrane region" description="Helical" evidence="1">
    <location>
        <begin position="23"/>
        <end position="44"/>
    </location>
</feature>
<keyword evidence="1" id="KW-0472">Membrane</keyword>
<dbReference type="EMBL" id="BSXU01003216">
    <property type="protein sequence ID" value="GMG39815.1"/>
    <property type="molecule type" value="Genomic_DNA"/>
</dbReference>
<protein>
    <submittedName>
        <fullName evidence="2">Unnamed protein product</fullName>
    </submittedName>
</protein>
<sequence>MPDVADKVYAEIMAPSPPVGQCIFFIFHVVKVLVIYFVMSYGLANPYSFTGQKADLERDDLVRIGWTGAKKATPLQFQDFYRKYKIQEAGGTMKAYQKGLFNDFKNAVTILGDGEGYQTAVGTTTYDTNSKKFKLNDAYLAEQEDYFHQLNSSLGDAEFAAKYKDFRRYGPMVAPENLKKLVADRIQFGDGTIADDQKLPVKEEDKTVEKK</sequence>
<dbReference type="Pfam" id="PF11055">
    <property type="entry name" value="Gsf2"/>
    <property type="match status" value="1"/>
</dbReference>
<keyword evidence="1" id="KW-1133">Transmembrane helix</keyword>
<comment type="caution">
    <text evidence="2">The sequence shown here is derived from an EMBL/GenBank/DDBJ whole genome shotgun (WGS) entry which is preliminary data.</text>
</comment>
<evidence type="ECO:0000313" key="2">
    <source>
        <dbReference type="EMBL" id="GMG39815.1"/>
    </source>
</evidence>
<accession>A0A9W6YVD6</accession>
<reference evidence="2" key="1">
    <citation type="submission" date="2023-04" db="EMBL/GenBank/DDBJ databases">
        <title>Ambrosiozyma monospora NBRC 1965.</title>
        <authorList>
            <person name="Ichikawa N."/>
            <person name="Sato H."/>
            <person name="Tonouchi N."/>
        </authorList>
    </citation>
    <scope>NUCLEOTIDE SEQUENCE</scope>
    <source>
        <strain evidence="2">NBRC 1965</strain>
    </source>
</reference>
<name>A0A9W6YVD6_AMBMO</name>
<keyword evidence="1" id="KW-0812">Transmembrane</keyword>
<dbReference type="Proteomes" id="UP001165063">
    <property type="component" value="Unassembled WGS sequence"/>
</dbReference>
<dbReference type="OrthoDB" id="4076669at2759"/>
<gene>
    <name evidence="2" type="ORF">Amon01_000564300</name>
</gene>
<keyword evidence="3" id="KW-1185">Reference proteome</keyword>
<dbReference type="AlphaFoldDB" id="A0A9W6YVD6"/>
<proteinExistence type="predicted"/>
<evidence type="ECO:0000256" key="1">
    <source>
        <dbReference type="SAM" id="Phobius"/>
    </source>
</evidence>
<organism evidence="2 3">
    <name type="scientific">Ambrosiozyma monospora</name>
    <name type="common">Yeast</name>
    <name type="synonym">Endomycopsis monosporus</name>
    <dbReference type="NCBI Taxonomy" id="43982"/>
    <lineage>
        <taxon>Eukaryota</taxon>
        <taxon>Fungi</taxon>
        <taxon>Dikarya</taxon>
        <taxon>Ascomycota</taxon>
        <taxon>Saccharomycotina</taxon>
        <taxon>Pichiomycetes</taxon>
        <taxon>Pichiales</taxon>
        <taxon>Pichiaceae</taxon>
        <taxon>Ambrosiozyma</taxon>
    </lineage>
</organism>
<evidence type="ECO:0000313" key="3">
    <source>
        <dbReference type="Proteomes" id="UP001165063"/>
    </source>
</evidence>